<accession>A0ABD4L432</accession>
<proteinExistence type="predicted"/>
<organism evidence="2 3">
    <name type="scientific">Bisbaumannia pacifica</name>
    <dbReference type="NCBI Taxonomy" id="77098"/>
    <lineage>
        <taxon>Bacteria</taxon>
        <taxon>Pseudomonadati</taxon>
        <taxon>Pseudomonadota</taxon>
        <taxon>Gammaproteobacteria</taxon>
        <taxon>Oceanospirillales</taxon>
        <taxon>Halomonadaceae</taxon>
        <taxon>Bisbaumannia</taxon>
    </lineage>
</organism>
<dbReference type="AlphaFoldDB" id="A0ABD4L432"/>
<protein>
    <submittedName>
        <fullName evidence="2">Uncharacterized protein</fullName>
    </submittedName>
</protein>
<gene>
    <name evidence="2" type="ORF">I7V36_12125</name>
</gene>
<dbReference type="RefSeq" id="WP_198057946.1">
    <property type="nucleotide sequence ID" value="NZ_JAEDAF010000010.1"/>
</dbReference>
<comment type="caution">
    <text evidence="2">The sequence shown here is derived from an EMBL/GenBank/DDBJ whole genome shotgun (WGS) entry which is preliminary data.</text>
</comment>
<keyword evidence="1" id="KW-0732">Signal</keyword>
<evidence type="ECO:0000313" key="2">
    <source>
        <dbReference type="EMBL" id="MBH8580842.1"/>
    </source>
</evidence>
<feature type="chain" id="PRO_5044784330" evidence="1">
    <location>
        <begin position="23"/>
        <end position="181"/>
    </location>
</feature>
<name>A0ABD4L432_9GAMM</name>
<sequence length="181" mass="19944">MPTLPRSLPLIGALLLATPAAATMFNADRVEPSGHWHSLRLSLGEAQRFRATNTLDQPGTAFSVDFAPPHCQPLAELRVEMHEFVAEPEIRQSATGLRIDDQASFAAPAELRREPGDSGAYALFSLDEPYRLLHELRTGETLRLRLGDDDEPWELDFALDGAGPALDRAARLCRRATDDDT</sequence>
<reference evidence="2 3" key="1">
    <citation type="submission" date="2020-12" db="EMBL/GenBank/DDBJ databases">
        <title>Draft genome sequence of Halomonas pacifica strain CARE-V15.</title>
        <authorList>
            <person name="Vignesh N."/>
            <person name="Thabitha A."/>
            <person name="Saravanan R."/>
            <person name="Manigandan V."/>
        </authorList>
    </citation>
    <scope>NUCLEOTIDE SEQUENCE [LARGE SCALE GENOMIC DNA]</scope>
    <source>
        <strain evidence="2 3">CARE-V15</strain>
    </source>
</reference>
<evidence type="ECO:0000313" key="3">
    <source>
        <dbReference type="Proteomes" id="UP000651738"/>
    </source>
</evidence>
<feature type="signal peptide" evidence="1">
    <location>
        <begin position="1"/>
        <end position="22"/>
    </location>
</feature>
<dbReference type="Proteomes" id="UP000651738">
    <property type="component" value="Unassembled WGS sequence"/>
</dbReference>
<evidence type="ECO:0000256" key="1">
    <source>
        <dbReference type="SAM" id="SignalP"/>
    </source>
</evidence>
<dbReference type="EMBL" id="JAEDAF010000010">
    <property type="protein sequence ID" value="MBH8580842.1"/>
    <property type="molecule type" value="Genomic_DNA"/>
</dbReference>